<dbReference type="PANTHER" id="PTHR30305:SF1">
    <property type="entry name" value="HPR KINASE_PHOSPHORYLASE"/>
    <property type="match status" value="1"/>
</dbReference>
<dbReference type="SUPFAM" id="SSF53795">
    <property type="entry name" value="PEP carboxykinase-like"/>
    <property type="match status" value="1"/>
</dbReference>
<dbReference type="EMBL" id="BRXR01000001">
    <property type="protein sequence ID" value="GLC32150.1"/>
    <property type="molecule type" value="Genomic_DNA"/>
</dbReference>
<dbReference type="InterPro" id="IPR028979">
    <property type="entry name" value="Ser_kin/Pase_Hpr-like_N_sf"/>
</dbReference>
<feature type="region of interest" description="Important for the catalytic mechanism of both phosphorylation and dephosphorylation" evidence="10">
    <location>
        <begin position="198"/>
        <end position="207"/>
    </location>
</feature>
<dbReference type="GO" id="GO:0016301">
    <property type="term" value="F:kinase activity"/>
    <property type="evidence" value="ECO:0007669"/>
    <property type="project" value="UniProtKB-KW"/>
</dbReference>
<dbReference type="CDD" id="cd01918">
    <property type="entry name" value="HprK_C"/>
    <property type="match status" value="1"/>
</dbReference>
<evidence type="ECO:0000313" key="14">
    <source>
        <dbReference type="Proteomes" id="UP001208567"/>
    </source>
</evidence>
<feature type="binding site" evidence="10">
    <location>
        <position position="158"/>
    </location>
    <ligand>
        <name>Mg(2+)</name>
        <dbReference type="ChEBI" id="CHEBI:18420"/>
    </ligand>
</feature>
<dbReference type="Gene3D" id="3.40.1390.20">
    <property type="entry name" value="HprK N-terminal domain-like"/>
    <property type="match status" value="1"/>
</dbReference>
<comment type="similarity">
    <text evidence="2 10">Belongs to the HPrK/P family.</text>
</comment>
<comment type="domain">
    <text evidence="10">The Walker A ATP-binding motif also binds Pi and PPi.</text>
</comment>
<keyword evidence="10" id="KW-0460">Magnesium</keyword>
<comment type="catalytic activity">
    <reaction evidence="9 10">
        <text>[HPr protein]-O-phospho-L-serine + phosphate + H(+) = [HPr protein]-L-serine + diphosphate</text>
        <dbReference type="Rhea" id="RHEA:46604"/>
        <dbReference type="Rhea" id="RHEA-COMP:11602"/>
        <dbReference type="Rhea" id="RHEA-COMP:11603"/>
        <dbReference type="ChEBI" id="CHEBI:15378"/>
        <dbReference type="ChEBI" id="CHEBI:29999"/>
        <dbReference type="ChEBI" id="CHEBI:33019"/>
        <dbReference type="ChEBI" id="CHEBI:43474"/>
        <dbReference type="ChEBI" id="CHEBI:83421"/>
    </reaction>
</comment>
<comment type="caution">
    <text evidence="13">The sequence shown here is derived from an EMBL/GenBank/DDBJ whole genome shotgun (WGS) entry which is preliminary data.</text>
</comment>
<accession>A0ABQ5NAB3</accession>
<feature type="active site" description="Proton acceptor; for phosphorylation activity. Proton donor; for dephosphorylation activity" evidence="10">
    <location>
        <position position="175"/>
    </location>
</feature>
<evidence type="ECO:0000256" key="3">
    <source>
        <dbReference type="ARBA" id="ARBA00022527"/>
    </source>
</evidence>
<feature type="active site" evidence="10">
    <location>
        <position position="136"/>
    </location>
</feature>
<name>A0ABQ5NAB3_9CLOT</name>
<keyword evidence="3 10" id="KW-0723">Serine/threonine-protein kinase</keyword>
<dbReference type="NCBIfam" id="TIGR00679">
    <property type="entry name" value="hpr-ser"/>
    <property type="match status" value="1"/>
</dbReference>
<evidence type="ECO:0000256" key="8">
    <source>
        <dbReference type="ARBA" id="ARBA00023268"/>
    </source>
</evidence>
<dbReference type="Pfam" id="PF07475">
    <property type="entry name" value="Hpr_kinase_C"/>
    <property type="match status" value="1"/>
</dbReference>
<evidence type="ECO:0000256" key="10">
    <source>
        <dbReference type="HAMAP-Rule" id="MF_01249"/>
    </source>
</evidence>
<keyword evidence="7 10" id="KW-0067">ATP-binding</keyword>
<proteinExistence type="inferred from homology"/>
<feature type="domain" description="HPr(Ser) kinase/phosphorylase N-terminal" evidence="11">
    <location>
        <begin position="3"/>
        <end position="125"/>
    </location>
</feature>
<keyword evidence="4 10" id="KW-0808">Transferase</keyword>
<dbReference type="Gene3D" id="3.40.50.300">
    <property type="entry name" value="P-loop containing nucleotide triphosphate hydrolases"/>
    <property type="match status" value="1"/>
</dbReference>
<feature type="binding site" evidence="10">
    <location>
        <position position="199"/>
    </location>
    <ligand>
        <name>Mg(2+)</name>
        <dbReference type="ChEBI" id="CHEBI:18420"/>
    </ligand>
</feature>
<feature type="domain" description="HPr kinase/phosphorylase C-terminal" evidence="12">
    <location>
        <begin position="128"/>
        <end position="296"/>
    </location>
</feature>
<sequence>MAVSVENLIEDLRLEILVQGKANNEISLSDMNRPGLQFAGFYNYFANERVQIVGMAEWSFLDAMQPELRRKRLKKFFQFDTPCIIMSRGLEPHEEFIESAKENNRWVLRTNTITTKFISKLTNYLDDKLAPETRLHGVLVDVYGIGILITGESGIGKSETALELIKRGHRLVADDAVDIKQIDGILHGRAPYITSGMMEVRGMGIIDVPALYGLSSVLNEKTIDLVIHLDQWKEDENYDRLGIDKEYLDILNVPIRNMVVPIRPGRNLAVIIEAAAANFRYSLTSNISPVETINNRIGLS</sequence>
<dbReference type="EC" id="2.7.11.-" evidence="10"/>
<dbReference type="Pfam" id="PF02603">
    <property type="entry name" value="Hpr_kinase_N"/>
    <property type="match status" value="1"/>
</dbReference>
<dbReference type="InterPro" id="IPR011104">
    <property type="entry name" value="Hpr_kin/Pase_C"/>
</dbReference>
<evidence type="ECO:0000256" key="6">
    <source>
        <dbReference type="ARBA" id="ARBA00022777"/>
    </source>
</evidence>
<evidence type="ECO:0000256" key="2">
    <source>
        <dbReference type="ARBA" id="ARBA00006883"/>
    </source>
</evidence>
<evidence type="ECO:0000256" key="4">
    <source>
        <dbReference type="ARBA" id="ARBA00022679"/>
    </source>
</evidence>
<comment type="catalytic activity">
    <reaction evidence="1 10">
        <text>[HPr protein]-L-serine + ATP = [HPr protein]-O-phospho-L-serine + ADP + H(+)</text>
        <dbReference type="Rhea" id="RHEA:46600"/>
        <dbReference type="Rhea" id="RHEA-COMP:11602"/>
        <dbReference type="Rhea" id="RHEA-COMP:11603"/>
        <dbReference type="ChEBI" id="CHEBI:15378"/>
        <dbReference type="ChEBI" id="CHEBI:29999"/>
        <dbReference type="ChEBI" id="CHEBI:30616"/>
        <dbReference type="ChEBI" id="CHEBI:83421"/>
        <dbReference type="ChEBI" id="CHEBI:456216"/>
    </reaction>
</comment>
<evidence type="ECO:0000259" key="12">
    <source>
        <dbReference type="Pfam" id="PF07475"/>
    </source>
</evidence>
<comment type="cofactor">
    <cofactor evidence="10">
        <name>Mg(2+)</name>
        <dbReference type="ChEBI" id="CHEBI:18420"/>
    </cofactor>
</comment>
<dbReference type="EC" id="2.7.4.-" evidence="10"/>
<organism evidence="13 14">
    <name type="scientific">Clostridium omnivorum</name>
    <dbReference type="NCBI Taxonomy" id="1604902"/>
    <lineage>
        <taxon>Bacteria</taxon>
        <taxon>Bacillati</taxon>
        <taxon>Bacillota</taxon>
        <taxon>Clostridia</taxon>
        <taxon>Eubacteriales</taxon>
        <taxon>Clostridiaceae</taxon>
        <taxon>Clostridium</taxon>
    </lineage>
</organism>
<comment type="function">
    <text evidence="10">Catalyzes the ATP- as well as the pyrophosphate-dependent phosphorylation of a specific serine residue in HPr, a phosphocarrier protein of the phosphoenolpyruvate-dependent sugar phosphotransferase system (PTS). HprK/P also catalyzes the pyrophosphate-producing, inorganic phosphate-dependent dephosphorylation (phosphorolysis) of seryl-phosphorylated HPr (P-Ser-HPr). The two antagonistic activities of HprK/P are regulated by several intracellular metabolites, which change their concentration in response to the absence or presence of rapidly metabolisable carbon sources (glucose, fructose, etc.) in the growth medium. Therefore, by controlling the phosphorylation state of HPr, HPrK/P is a sensor enzyme that plays a major role in the regulation of carbon metabolism and sugar transport: it mediates carbon catabolite repression (CCR), and regulates PTS-catalyzed carbohydrate uptake and inducer exclusion.</text>
</comment>
<evidence type="ECO:0000256" key="9">
    <source>
        <dbReference type="ARBA" id="ARBA00047657"/>
    </source>
</evidence>
<protein>
    <recommendedName>
        <fullName evidence="10">HPr kinase/phosphorylase</fullName>
        <shortName evidence="10">HPrK/P</shortName>
        <ecNumber evidence="10">2.7.11.-</ecNumber>
        <ecNumber evidence="10">2.7.4.-</ecNumber>
    </recommendedName>
    <alternativeName>
        <fullName evidence="10">HPr(Ser) kinase/phosphorylase</fullName>
    </alternativeName>
</protein>
<evidence type="ECO:0000256" key="7">
    <source>
        <dbReference type="ARBA" id="ARBA00022840"/>
    </source>
</evidence>
<keyword evidence="6 10" id="KW-0418">Kinase</keyword>
<gene>
    <name evidence="10 13" type="primary">hprK</name>
    <name evidence="13" type="ORF">bsdE14_35600</name>
</gene>
<feature type="binding site" evidence="10">
    <location>
        <begin position="151"/>
        <end position="158"/>
    </location>
    <ligand>
        <name>ATP</name>
        <dbReference type="ChEBI" id="CHEBI:30616"/>
    </ligand>
</feature>
<dbReference type="RefSeq" id="WP_264851459.1">
    <property type="nucleotide sequence ID" value="NZ_BRXR01000001.1"/>
</dbReference>
<feature type="active site" evidence="10">
    <location>
        <position position="157"/>
    </location>
</feature>
<dbReference type="HAMAP" id="MF_01249">
    <property type="entry name" value="HPr_kinase"/>
    <property type="match status" value="1"/>
</dbReference>
<comment type="miscellaneous">
    <text evidence="10">Both phosphorylation and phosphorolysis are carried out by the same active site and suggest a common mechanism for both reactions.</text>
</comment>
<evidence type="ECO:0000259" key="11">
    <source>
        <dbReference type="Pfam" id="PF02603"/>
    </source>
</evidence>
<keyword evidence="10" id="KW-0119">Carbohydrate metabolism</keyword>
<reference evidence="13 14" key="1">
    <citation type="journal article" date="2024" name="Int. J. Syst. Evol. Microbiol.">
        <title>Clostridium omnivorum sp. nov., isolated from anoxic soil under the treatment of reductive soil disinfestation.</title>
        <authorList>
            <person name="Ueki A."/>
            <person name="Tonouchi A."/>
            <person name="Kaku N."/>
            <person name="Honma S."/>
            <person name="Ueki K."/>
        </authorList>
    </citation>
    <scope>NUCLEOTIDE SEQUENCE [LARGE SCALE GENOMIC DNA]</scope>
    <source>
        <strain evidence="13 14">E14</strain>
    </source>
</reference>
<dbReference type="Proteomes" id="UP001208567">
    <property type="component" value="Unassembled WGS sequence"/>
</dbReference>
<dbReference type="InterPro" id="IPR003755">
    <property type="entry name" value="HPr(Ser)_kin/Pase"/>
</dbReference>
<evidence type="ECO:0000256" key="1">
    <source>
        <dbReference type="ARBA" id="ARBA00001120"/>
    </source>
</evidence>
<evidence type="ECO:0000256" key="5">
    <source>
        <dbReference type="ARBA" id="ARBA00022741"/>
    </source>
</evidence>
<keyword evidence="5 10" id="KW-0547">Nucleotide-binding</keyword>
<feature type="region of interest" description="Important for the catalytic mechanism of dephosphorylation" evidence="10">
    <location>
        <begin position="261"/>
        <end position="266"/>
    </location>
</feature>
<dbReference type="InterPro" id="IPR027417">
    <property type="entry name" value="P-loop_NTPase"/>
</dbReference>
<dbReference type="PANTHER" id="PTHR30305">
    <property type="entry name" value="PROTEIN YJDM-RELATED"/>
    <property type="match status" value="1"/>
</dbReference>
<keyword evidence="14" id="KW-1185">Reference proteome</keyword>
<feature type="active site" evidence="10">
    <location>
        <position position="240"/>
    </location>
</feature>
<evidence type="ECO:0000313" key="13">
    <source>
        <dbReference type="EMBL" id="GLC32150.1"/>
    </source>
</evidence>
<keyword evidence="10" id="KW-0479">Metal-binding</keyword>
<comment type="subunit">
    <text evidence="10">Homohexamer.</text>
</comment>
<dbReference type="SUPFAM" id="SSF75138">
    <property type="entry name" value="HprK N-terminal domain-like"/>
    <property type="match status" value="1"/>
</dbReference>
<keyword evidence="8 10" id="KW-0511">Multifunctional enzyme</keyword>
<dbReference type="InterPro" id="IPR011126">
    <property type="entry name" value="Hpr_kin/Pase_Hpr_N"/>
</dbReference>